<proteinExistence type="predicted"/>
<evidence type="ECO:0000256" key="1">
    <source>
        <dbReference type="ARBA" id="ARBA00023157"/>
    </source>
</evidence>
<gene>
    <name evidence="4" type="ORF">PMAYCL1PPCAC_03641</name>
</gene>
<dbReference type="Proteomes" id="UP001328107">
    <property type="component" value="Unassembled WGS sequence"/>
</dbReference>
<comment type="caution">
    <text evidence="4">The sequence shown here is derived from an EMBL/GenBank/DDBJ whole genome shotgun (WGS) entry which is preliminary data.</text>
</comment>
<evidence type="ECO:0000313" key="4">
    <source>
        <dbReference type="EMBL" id="GMR33446.1"/>
    </source>
</evidence>
<keyword evidence="2" id="KW-1133">Transmembrane helix</keyword>
<dbReference type="Pfam" id="PF00100">
    <property type="entry name" value="Zona_pellucida"/>
    <property type="match status" value="1"/>
</dbReference>
<dbReference type="Gene3D" id="2.60.40.4100">
    <property type="entry name" value="Zona pellucida, ZP-C domain"/>
    <property type="match status" value="1"/>
</dbReference>
<reference evidence="5" key="1">
    <citation type="submission" date="2022-10" db="EMBL/GenBank/DDBJ databases">
        <title>Genome assembly of Pristionchus species.</title>
        <authorList>
            <person name="Yoshida K."/>
            <person name="Sommer R.J."/>
        </authorList>
    </citation>
    <scope>NUCLEOTIDE SEQUENCE [LARGE SCALE GENOMIC DNA]</scope>
    <source>
        <strain evidence="5">RS5460</strain>
    </source>
</reference>
<name>A0AAN4Z6I5_9BILA</name>
<evidence type="ECO:0000259" key="3">
    <source>
        <dbReference type="PROSITE" id="PS51034"/>
    </source>
</evidence>
<keyword evidence="2" id="KW-0472">Membrane</keyword>
<dbReference type="PROSITE" id="PS51034">
    <property type="entry name" value="ZP_2"/>
    <property type="match status" value="1"/>
</dbReference>
<dbReference type="InterPro" id="IPR042235">
    <property type="entry name" value="ZP-C_dom"/>
</dbReference>
<keyword evidence="1" id="KW-1015">Disulfide bond</keyword>
<accession>A0AAN4Z6I5</accession>
<feature type="transmembrane region" description="Helical" evidence="2">
    <location>
        <begin position="181"/>
        <end position="203"/>
    </location>
</feature>
<keyword evidence="2" id="KW-0812">Transmembrane</keyword>
<evidence type="ECO:0000256" key="2">
    <source>
        <dbReference type="SAM" id="Phobius"/>
    </source>
</evidence>
<dbReference type="AlphaFoldDB" id="A0AAN4Z6I5"/>
<keyword evidence="5" id="KW-1185">Reference proteome</keyword>
<feature type="domain" description="ZP" evidence="3">
    <location>
        <begin position="1"/>
        <end position="124"/>
    </location>
</feature>
<dbReference type="InterPro" id="IPR055355">
    <property type="entry name" value="ZP-C"/>
</dbReference>
<protein>
    <recommendedName>
        <fullName evidence="3">ZP domain-containing protein</fullName>
    </recommendedName>
</protein>
<dbReference type="InterPro" id="IPR001507">
    <property type="entry name" value="ZP_dom"/>
</dbReference>
<sequence length="249" mass="28527">MVFRSIDGIPLREARIGEQLEFYLTLQPDNAYKAILPRECMFSDREDMQSPETHRITFVQGSCPVISVGEIIDPVQHVNQEVFFSKFKTFRFRNQSTVFVHCTAQVCLTKEECATTCFKQIKNSELDAARLRFRHKRDTSVRRSEAQIEDITGVIQVYTETEQKEILSRAAPLLGLSSTHLYFFSALLLIVSIASIIVIVYLLHRLNRRNKESTFDLYSAAQLRSMANSSASLVDRYPGYPLHVHTALD</sequence>
<organism evidence="4 5">
    <name type="scientific">Pristionchus mayeri</name>
    <dbReference type="NCBI Taxonomy" id="1317129"/>
    <lineage>
        <taxon>Eukaryota</taxon>
        <taxon>Metazoa</taxon>
        <taxon>Ecdysozoa</taxon>
        <taxon>Nematoda</taxon>
        <taxon>Chromadorea</taxon>
        <taxon>Rhabditida</taxon>
        <taxon>Rhabditina</taxon>
        <taxon>Diplogasteromorpha</taxon>
        <taxon>Diplogasteroidea</taxon>
        <taxon>Neodiplogasteridae</taxon>
        <taxon>Pristionchus</taxon>
    </lineage>
</organism>
<dbReference type="EMBL" id="BTRK01000001">
    <property type="protein sequence ID" value="GMR33446.1"/>
    <property type="molecule type" value="Genomic_DNA"/>
</dbReference>
<evidence type="ECO:0000313" key="5">
    <source>
        <dbReference type="Proteomes" id="UP001328107"/>
    </source>
</evidence>